<gene>
    <name evidence="1" type="ORF">MNB_SV-12-626</name>
</gene>
<proteinExistence type="predicted"/>
<reference evidence="1" key="1">
    <citation type="submission" date="2016-10" db="EMBL/GenBank/DDBJ databases">
        <authorList>
            <person name="de Groot N.N."/>
        </authorList>
    </citation>
    <scope>NUCLEOTIDE SEQUENCE</scope>
</reference>
<dbReference type="EMBL" id="FPHE01000083">
    <property type="protein sequence ID" value="SFV58356.1"/>
    <property type="molecule type" value="Genomic_DNA"/>
</dbReference>
<accession>A0A1W1BXU3</accession>
<evidence type="ECO:0008006" key="2">
    <source>
        <dbReference type="Google" id="ProtNLM"/>
    </source>
</evidence>
<name>A0A1W1BXU3_9ZZZZ</name>
<protein>
    <recommendedName>
        <fullName evidence="2">Cysteine-rich small domain-containing protein</fullName>
    </recommendedName>
</protein>
<evidence type="ECO:0000313" key="1">
    <source>
        <dbReference type="EMBL" id="SFV58356.1"/>
    </source>
</evidence>
<organism evidence="1">
    <name type="scientific">hydrothermal vent metagenome</name>
    <dbReference type="NCBI Taxonomy" id="652676"/>
    <lineage>
        <taxon>unclassified sequences</taxon>
        <taxon>metagenomes</taxon>
        <taxon>ecological metagenomes</taxon>
    </lineage>
</organism>
<dbReference type="AlphaFoldDB" id="A0A1W1BXU3"/>
<sequence length="147" mass="17657">MSYTSWFQSHGKKHKEIVDRLSHLNDNELIEYFQFENMVKKEPNFCPLYAKNKKCHDIEELNCYLCACPNFRFKDDGFKKEENRTLFSYCDINSKDGTQYKSETAIHQNCVGCFIPHSKNYIKKYFSRDWFKIMDSVANCYSNQYQM</sequence>